<sequence length="197" mass="22193">MESEIKNGNPLWLLLSIPVFFLVWWLLDVGYAFIVGPGVLAILFVLCVWLPNDQARRLNRKIKFAEARKLLTAATLLLKKVSDSSIVEEVEKALLTFKGLIDGLEGKGTAQGKIEEKVIPMLWNLSELLKRWRGHESGHFPLEASEAKKIRGVLLHFDDLILKYQRDGIDSTDTYLTGLYELETDMQSAGINPEGGR</sequence>
<keyword evidence="1" id="KW-0812">Transmembrane</keyword>
<protein>
    <recommendedName>
        <fullName evidence="4">5-bromo-4-chloroindolyl phosphate hydrolysis protein</fullName>
    </recommendedName>
</protein>
<proteinExistence type="predicted"/>
<evidence type="ECO:0000313" key="3">
    <source>
        <dbReference type="Proteomes" id="UP000033980"/>
    </source>
</evidence>
<keyword evidence="1" id="KW-1133">Transmembrane helix</keyword>
<gene>
    <name evidence="2" type="ORF">UV68_C0011G0016</name>
</gene>
<name>A0A0G1D978_9BACT</name>
<dbReference type="EMBL" id="LCFK01000011">
    <property type="protein sequence ID" value="KKS94485.1"/>
    <property type="molecule type" value="Genomic_DNA"/>
</dbReference>
<keyword evidence="1" id="KW-0472">Membrane</keyword>
<evidence type="ECO:0000256" key="1">
    <source>
        <dbReference type="SAM" id="Phobius"/>
    </source>
</evidence>
<feature type="transmembrane region" description="Helical" evidence="1">
    <location>
        <begin position="33"/>
        <end position="51"/>
    </location>
</feature>
<accession>A0A0G1D978</accession>
<dbReference type="AlphaFoldDB" id="A0A0G1D978"/>
<evidence type="ECO:0008006" key="4">
    <source>
        <dbReference type="Google" id="ProtNLM"/>
    </source>
</evidence>
<reference evidence="2 3" key="1">
    <citation type="journal article" date="2015" name="Nature">
        <title>rRNA introns, odd ribosomes, and small enigmatic genomes across a large radiation of phyla.</title>
        <authorList>
            <person name="Brown C.T."/>
            <person name="Hug L.A."/>
            <person name="Thomas B.C."/>
            <person name="Sharon I."/>
            <person name="Castelle C.J."/>
            <person name="Singh A."/>
            <person name="Wilkins M.J."/>
            <person name="Williams K.H."/>
            <person name="Banfield J.F."/>
        </authorList>
    </citation>
    <scope>NUCLEOTIDE SEQUENCE [LARGE SCALE GENOMIC DNA]</scope>
</reference>
<dbReference type="Proteomes" id="UP000033980">
    <property type="component" value="Unassembled WGS sequence"/>
</dbReference>
<evidence type="ECO:0000313" key="2">
    <source>
        <dbReference type="EMBL" id="KKS94485.1"/>
    </source>
</evidence>
<comment type="caution">
    <text evidence="2">The sequence shown here is derived from an EMBL/GenBank/DDBJ whole genome shotgun (WGS) entry which is preliminary data.</text>
</comment>
<feature type="transmembrane region" description="Helical" evidence="1">
    <location>
        <begin position="9"/>
        <end position="27"/>
    </location>
</feature>
<organism evidence="2 3">
    <name type="scientific">Candidatus Collierbacteria bacterium GW2011_GWC2_43_12</name>
    <dbReference type="NCBI Taxonomy" id="1618390"/>
    <lineage>
        <taxon>Bacteria</taxon>
        <taxon>Candidatus Collieribacteriota</taxon>
    </lineage>
</organism>